<evidence type="ECO:0000256" key="1">
    <source>
        <dbReference type="ARBA" id="ARBA00005417"/>
    </source>
</evidence>
<dbReference type="SMART" id="SM00382">
    <property type="entry name" value="AAA"/>
    <property type="match status" value="1"/>
</dbReference>
<dbReference type="Proteomes" id="UP001523565">
    <property type="component" value="Unassembled WGS sequence"/>
</dbReference>
<feature type="domain" description="ABC transporter" evidence="5">
    <location>
        <begin position="7"/>
        <end position="233"/>
    </location>
</feature>
<gene>
    <name evidence="6" type="ORF">NK118_14740</name>
</gene>
<evidence type="ECO:0000256" key="3">
    <source>
        <dbReference type="ARBA" id="ARBA00022741"/>
    </source>
</evidence>
<dbReference type="SUPFAM" id="SSF52540">
    <property type="entry name" value="P-loop containing nucleoside triphosphate hydrolases"/>
    <property type="match status" value="1"/>
</dbReference>
<dbReference type="GO" id="GO:0005524">
    <property type="term" value="F:ATP binding"/>
    <property type="evidence" value="ECO:0007669"/>
    <property type="project" value="UniProtKB-KW"/>
</dbReference>
<dbReference type="RefSeq" id="WP_262070368.1">
    <property type="nucleotide sequence ID" value="NZ_JAMXOC010000041.1"/>
</dbReference>
<dbReference type="InterPro" id="IPR027417">
    <property type="entry name" value="P-loop_NTPase"/>
</dbReference>
<dbReference type="PANTHER" id="PTHR42798">
    <property type="entry name" value="LIPOPROTEIN-RELEASING SYSTEM ATP-BINDING PROTEIN LOLD"/>
    <property type="match status" value="1"/>
</dbReference>
<reference evidence="6 7" key="1">
    <citation type="journal article" date="2022" name="Genome Biol. Evol.">
        <title>Host diet, physiology and behaviors set the stage for Lachnospiraceae cladogenesis.</title>
        <authorList>
            <person name="Vera-Ponce De Leon A."/>
            <person name="Schneider M."/>
            <person name="Jahnes B.C."/>
            <person name="Sadowski V."/>
            <person name="Camuy-Velez L.A."/>
            <person name="Duan J."/>
            <person name="Sabree Z.L."/>
        </authorList>
    </citation>
    <scope>NUCLEOTIDE SEQUENCE [LARGE SCALE GENOMIC DNA]</scope>
    <source>
        <strain evidence="6 7">PAL227</strain>
    </source>
</reference>
<accession>A0ABT1ELD4</accession>
<evidence type="ECO:0000313" key="6">
    <source>
        <dbReference type="EMBL" id="MCP1111509.1"/>
    </source>
</evidence>
<dbReference type="InterPro" id="IPR003593">
    <property type="entry name" value="AAA+_ATPase"/>
</dbReference>
<evidence type="ECO:0000256" key="2">
    <source>
        <dbReference type="ARBA" id="ARBA00022448"/>
    </source>
</evidence>
<evidence type="ECO:0000259" key="5">
    <source>
        <dbReference type="PROSITE" id="PS50893"/>
    </source>
</evidence>
<dbReference type="Pfam" id="PF00005">
    <property type="entry name" value="ABC_tran"/>
    <property type="match status" value="1"/>
</dbReference>
<dbReference type="InterPro" id="IPR017871">
    <property type="entry name" value="ABC_transporter-like_CS"/>
</dbReference>
<dbReference type="CDD" id="cd03255">
    <property type="entry name" value="ABC_MJ0796_LolCDE_FtsE"/>
    <property type="match status" value="1"/>
</dbReference>
<comment type="caution">
    <text evidence="6">The sequence shown here is derived from an EMBL/GenBank/DDBJ whole genome shotgun (WGS) entry which is preliminary data.</text>
</comment>
<organism evidence="6 7">
    <name type="scientific">Ohessyouella blattaphilus</name>
    <dbReference type="NCBI Taxonomy" id="2949333"/>
    <lineage>
        <taxon>Bacteria</taxon>
        <taxon>Bacillati</taxon>
        <taxon>Bacillota</taxon>
        <taxon>Clostridia</taxon>
        <taxon>Lachnospirales</taxon>
        <taxon>Lachnospiraceae</taxon>
        <taxon>Ohessyouella</taxon>
    </lineage>
</organism>
<sequence length="235" mass="26790">MTKDIILKAEDIKKTYLAGEKKINALRGIDFQFESDTFYVIIGKSGSGKSTLLHVLSGMDKPSEGQVFFREKDLGELNNKQLSEIKRKEFGFIFQSYNLLPELSAYENIILPSSIDKRDVDYDYLRMITKSLDINNFIKKYPGQLSGGEQQRVAIARALINQPDIVFADEPTGNLDEENGNEVIKLLIRMKKQLNKTIILVTHDMDIAKRADVLIKLKDGMITDVKKREKLCIKN</sequence>
<keyword evidence="2" id="KW-0813">Transport</keyword>
<dbReference type="Gene3D" id="3.40.50.300">
    <property type="entry name" value="P-loop containing nucleotide triphosphate hydrolases"/>
    <property type="match status" value="1"/>
</dbReference>
<dbReference type="InterPro" id="IPR003439">
    <property type="entry name" value="ABC_transporter-like_ATP-bd"/>
</dbReference>
<dbReference type="EMBL" id="JAMZFV010000041">
    <property type="protein sequence ID" value="MCP1111509.1"/>
    <property type="molecule type" value="Genomic_DNA"/>
</dbReference>
<dbReference type="PROSITE" id="PS00211">
    <property type="entry name" value="ABC_TRANSPORTER_1"/>
    <property type="match status" value="1"/>
</dbReference>
<proteinExistence type="inferred from homology"/>
<dbReference type="InterPro" id="IPR017911">
    <property type="entry name" value="MacB-like_ATP-bd"/>
</dbReference>
<dbReference type="PANTHER" id="PTHR42798:SF7">
    <property type="entry name" value="ALPHA-D-RIBOSE 1-METHYLPHOSPHONATE 5-TRIPHOSPHATE SYNTHASE SUBUNIT PHNL"/>
    <property type="match status" value="1"/>
</dbReference>
<evidence type="ECO:0000313" key="7">
    <source>
        <dbReference type="Proteomes" id="UP001523565"/>
    </source>
</evidence>
<comment type="similarity">
    <text evidence="1">Belongs to the ABC transporter superfamily.</text>
</comment>
<evidence type="ECO:0000256" key="4">
    <source>
        <dbReference type="ARBA" id="ARBA00022840"/>
    </source>
</evidence>
<keyword evidence="7" id="KW-1185">Reference proteome</keyword>
<protein>
    <submittedName>
        <fullName evidence="6">ABC transporter ATP-binding protein</fullName>
    </submittedName>
</protein>
<keyword evidence="3" id="KW-0547">Nucleotide-binding</keyword>
<keyword evidence="4 6" id="KW-0067">ATP-binding</keyword>
<dbReference type="PROSITE" id="PS50893">
    <property type="entry name" value="ABC_TRANSPORTER_2"/>
    <property type="match status" value="1"/>
</dbReference>
<name>A0ABT1ELD4_9FIRM</name>